<dbReference type="EMBL" id="JACGWJ010000006">
    <property type="protein sequence ID" value="KAL0412613.1"/>
    <property type="molecule type" value="Genomic_DNA"/>
</dbReference>
<name>A0AAW2U734_SESRA</name>
<feature type="domain" description="DUF4283" evidence="1">
    <location>
        <begin position="38"/>
        <end position="112"/>
    </location>
</feature>
<protein>
    <recommendedName>
        <fullName evidence="1">DUF4283 domain-containing protein</fullName>
    </recommendedName>
</protein>
<dbReference type="PANTHER" id="PTHR31286">
    <property type="entry name" value="GLYCINE-RICH CELL WALL STRUCTURAL PROTEIN 1.8-LIKE"/>
    <property type="match status" value="1"/>
</dbReference>
<dbReference type="AlphaFoldDB" id="A0AAW2U734"/>
<dbReference type="PANTHER" id="PTHR31286:SF178">
    <property type="entry name" value="DUF4283 DOMAIN-CONTAINING PROTEIN"/>
    <property type="match status" value="1"/>
</dbReference>
<dbReference type="InterPro" id="IPR025558">
    <property type="entry name" value="DUF4283"/>
</dbReference>
<reference evidence="2" key="2">
    <citation type="journal article" date="2024" name="Plant">
        <title>Genomic evolution and insights into agronomic trait innovations of Sesamum species.</title>
        <authorList>
            <person name="Miao H."/>
            <person name="Wang L."/>
            <person name="Qu L."/>
            <person name="Liu H."/>
            <person name="Sun Y."/>
            <person name="Le M."/>
            <person name="Wang Q."/>
            <person name="Wei S."/>
            <person name="Zheng Y."/>
            <person name="Lin W."/>
            <person name="Duan Y."/>
            <person name="Cao H."/>
            <person name="Xiong S."/>
            <person name="Wang X."/>
            <person name="Wei L."/>
            <person name="Li C."/>
            <person name="Ma Q."/>
            <person name="Ju M."/>
            <person name="Zhao R."/>
            <person name="Li G."/>
            <person name="Mu C."/>
            <person name="Tian Q."/>
            <person name="Mei H."/>
            <person name="Zhang T."/>
            <person name="Gao T."/>
            <person name="Zhang H."/>
        </authorList>
    </citation>
    <scope>NUCLEOTIDE SEQUENCE</scope>
    <source>
        <strain evidence="2">G02</strain>
    </source>
</reference>
<accession>A0AAW2U734</accession>
<proteinExistence type="predicted"/>
<organism evidence="2">
    <name type="scientific">Sesamum radiatum</name>
    <name type="common">Black benniseed</name>
    <dbReference type="NCBI Taxonomy" id="300843"/>
    <lineage>
        <taxon>Eukaryota</taxon>
        <taxon>Viridiplantae</taxon>
        <taxon>Streptophyta</taxon>
        <taxon>Embryophyta</taxon>
        <taxon>Tracheophyta</taxon>
        <taxon>Spermatophyta</taxon>
        <taxon>Magnoliopsida</taxon>
        <taxon>eudicotyledons</taxon>
        <taxon>Gunneridae</taxon>
        <taxon>Pentapetalae</taxon>
        <taxon>asterids</taxon>
        <taxon>lamiids</taxon>
        <taxon>Lamiales</taxon>
        <taxon>Pedaliaceae</taxon>
        <taxon>Sesamum</taxon>
    </lineage>
</organism>
<evidence type="ECO:0000259" key="1">
    <source>
        <dbReference type="Pfam" id="PF14111"/>
    </source>
</evidence>
<reference evidence="2" key="1">
    <citation type="submission" date="2020-06" db="EMBL/GenBank/DDBJ databases">
        <authorList>
            <person name="Li T."/>
            <person name="Hu X."/>
            <person name="Zhang T."/>
            <person name="Song X."/>
            <person name="Zhang H."/>
            <person name="Dai N."/>
            <person name="Sheng W."/>
            <person name="Hou X."/>
            <person name="Wei L."/>
        </authorList>
    </citation>
    <scope>NUCLEOTIDE SEQUENCE</scope>
    <source>
        <strain evidence="2">G02</strain>
        <tissue evidence="2">Leaf</tissue>
    </source>
</reference>
<comment type="caution">
    <text evidence="2">The sequence shown here is derived from an EMBL/GenBank/DDBJ whole genome shotgun (WGS) entry which is preliminary data.</text>
</comment>
<sequence>MEPDLSRLGSSLSLTEEEESGLNFPSGLWHADPTSKGFFLVGRLLTSKSFHPEALHTTLKTAFNPVRGMDFKLLDGERFLLKFFHELDRNRVLERCPWAFDKNLVVLAPVEAEDEPTQINLDWCQFHIHIHGLPLGKMTPEIAAFIGNRLGKFKEVELDRNGEVWGSSVRIRVALDVTKPLKRALKIHTALGDDL</sequence>
<gene>
    <name evidence="2" type="ORF">Sradi_1463000</name>
</gene>
<dbReference type="Pfam" id="PF14111">
    <property type="entry name" value="DUF4283"/>
    <property type="match status" value="1"/>
</dbReference>
<evidence type="ECO:0000313" key="2">
    <source>
        <dbReference type="EMBL" id="KAL0412613.1"/>
    </source>
</evidence>
<dbReference type="InterPro" id="IPR040256">
    <property type="entry name" value="At4g02000-like"/>
</dbReference>